<gene>
    <name evidence="2" type="ORF">PSTG_16447</name>
</gene>
<dbReference type="EMBL" id="AJIL01000276">
    <property type="protein sequence ID" value="KNE90106.1"/>
    <property type="molecule type" value="Genomic_DNA"/>
</dbReference>
<reference evidence="3" key="1">
    <citation type="submission" date="2014-03" db="EMBL/GenBank/DDBJ databases">
        <title>The Genome Sequence of Puccinia striiformis f. sp. tritici PST-78.</title>
        <authorList>
            <consortium name="The Broad Institute Genome Sequencing Platform"/>
            <person name="Cuomo C."/>
            <person name="Hulbert S."/>
            <person name="Chen X."/>
            <person name="Walker B."/>
            <person name="Young S.K."/>
            <person name="Zeng Q."/>
            <person name="Gargeya S."/>
            <person name="Fitzgerald M."/>
            <person name="Haas B."/>
            <person name="Abouelleil A."/>
            <person name="Alvarado L."/>
            <person name="Arachchi H.M."/>
            <person name="Berlin A.M."/>
            <person name="Chapman S.B."/>
            <person name="Goldberg J."/>
            <person name="Griggs A."/>
            <person name="Gujja S."/>
            <person name="Hansen M."/>
            <person name="Howarth C."/>
            <person name="Imamovic A."/>
            <person name="Larimer J."/>
            <person name="McCowan C."/>
            <person name="Montmayeur A."/>
            <person name="Murphy C."/>
            <person name="Neiman D."/>
            <person name="Pearson M."/>
            <person name="Priest M."/>
            <person name="Roberts A."/>
            <person name="Saif S."/>
            <person name="Shea T."/>
            <person name="Sisk P."/>
            <person name="Sykes S."/>
            <person name="Wortman J."/>
            <person name="Nusbaum C."/>
            <person name="Birren B."/>
        </authorList>
    </citation>
    <scope>NUCLEOTIDE SEQUENCE [LARGE SCALE GENOMIC DNA]</scope>
    <source>
        <strain evidence="3">race PST-78</strain>
    </source>
</reference>
<sequence length="245" mass="27704">MSEVDLQNFSARGTPGGIEFRCQICPNAKAITVLDDVQKHTLRPLHRLIVQKDWLTSSSDGQTSTDAVDHHSMRFEDYPEVRGAGTSDEEDDEMDEDSQNEDDQMKAMQSLRPLMNGNDSRQADKYQEALEAELEAIEKNVDLGHRAQRHLNRYPNIAARNPLVLPPENNPFYPFKDKMELMGVKMLGIQNPGVGKAFYSHVRMVMTIMKLHLPAWEASQAARIRVKLMLDRTVSNSTLPVSQNA</sequence>
<feature type="compositionally biased region" description="Acidic residues" evidence="1">
    <location>
        <begin position="87"/>
        <end position="102"/>
    </location>
</feature>
<proteinExistence type="predicted"/>
<dbReference type="STRING" id="1165861.A0A0L0UT59"/>
<feature type="compositionally biased region" description="Basic and acidic residues" evidence="1">
    <location>
        <begin position="67"/>
        <end position="80"/>
    </location>
</feature>
<accession>A0A0L0UT59</accession>
<feature type="region of interest" description="Disordered" evidence="1">
    <location>
        <begin position="57"/>
        <end position="103"/>
    </location>
</feature>
<keyword evidence="3" id="KW-1185">Reference proteome</keyword>
<comment type="caution">
    <text evidence="2">The sequence shown here is derived from an EMBL/GenBank/DDBJ whole genome shotgun (WGS) entry which is preliminary data.</text>
</comment>
<feature type="compositionally biased region" description="Polar residues" evidence="1">
    <location>
        <begin position="57"/>
        <end position="66"/>
    </location>
</feature>
<evidence type="ECO:0000256" key="1">
    <source>
        <dbReference type="SAM" id="MobiDB-lite"/>
    </source>
</evidence>
<evidence type="ECO:0000313" key="2">
    <source>
        <dbReference type="EMBL" id="KNE90106.1"/>
    </source>
</evidence>
<dbReference type="AlphaFoldDB" id="A0A0L0UT59"/>
<name>A0A0L0UT59_9BASI</name>
<evidence type="ECO:0000313" key="3">
    <source>
        <dbReference type="Proteomes" id="UP000054564"/>
    </source>
</evidence>
<protein>
    <submittedName>
        <fullName evidence="2">Uncharacterized protein</fullName>
    </submittedName>
</protein>
<organism evidence="2 3">
    <name type="scientific">Puccinia striiformis f. sp. tritici PST-78</name>
    <dbReference type="NCBI Taxonomy" id="1165861"/>
    <lineage>
        <taxon>Eukaryota</taxon>
        <taxon>Fungi</taxon>
        <taxon>Dikarya</taxon>
        <taxon>Basidiomycota</taxon>
        <taxon>Pucciniomycotina</taxon>
        <taxon>Pucciniomycetes</taxon>
        <taxon>Pucciniales</taxon>
        <taxon>Pucciniaceae</taxon>
        <taxon>Puccinia</taxon>
    </lineage>
</organism>
<dbReference type="Proteomes" id="UP000054564">
    <property type="component" value="Unassembled WGS sequence"/>
</dbReference>